<comment type="cofactor">
    <cofactor evidence="1">
        <name>thiamine diphosphate</name>
        <dbReference type="ChEBI" id="CHEBI:58937"/>
    </cofactor>
</comment>
<dbReference type="Gene3D" id="1.10.287.1150">
    <property type="entry name" value="TPP helical domain"/>
    <property type="match status" value="1"/>
</dbReference>
<dbReference type="InterPro" id="IPR029061">
    <property type="entry name" value="THDP-binding"/>
</dbReference>
<dbReference type="Pfam" id="PF00676">
    <property type="entry name" value="E1_dh"/>
    <property type="match status" value="1"/>
</dbReference>
<dbReference type="InterPro" id="IPR001017">
    <property type="entry name" value="DH_E1"/>
</dbReference>
<reference evidence="6" key="1">
    <citation type="journal article" date="2020" name="Nat. Commun.">
        <title>Large-scale genome sequencing of mycorrhizal fungi provides insights into the early evolution of symbiotic traits.</title>
        <authorList>
            <person name="Miyauchi S."/>
            <person name="Kiss E."/>
            <person name="Kuo A."/>
            <person name="Drula E."/>
            <person name="Kohler A."/>
            <person name="Sanchez-Garcia M."/>
            <person name="Morin E."/>
            <person name="Andreopoulos B."/>
            <person name="Barry K.W."/>
            <person name="Bonito G."/>
            <person name="Buee M."/>
            <person name="Carver A."/>
            <person name="Chen C."/>
            <person name="Cichocki N."/>
            <person name="Clum A."/>
            <person name="Culley D."/>
            <person name="Crous P.W."/>
            <person name="Fauchery L."/>
            <person name="Girlanda M."/>
            <person name="Hayes R.D."/>
            <person name="Keri Z."/>
            <person name="LaButti K."/>
            <person name="Lipzen A."/>
            <person name="Lombard V."/>
            <person name="Magnuson J."/>
            <person name="Maillard F."/>
            <person name="Murat C."/>
            <person name="Nolan M."/>
            <person name="Ohm R.A."/>
            <person name="Pangilinan J."/>
            <person name="Pereira M.F."/>
            <person name="Perotto S."/>
            <person name="Peter M."/>
            <person name="Pfister S."/>
            <person name="Riley R."/>
            <person name="Sitrit Y."/>
            <person name="Stielow J.B."/>
            <person name="Szollosi G."/>
            <person name="Zifcakova L."/>
            <person name="Stursova M."/>
            <person name="Spatafora J.W."/>
            <person name="Tedersoo L."/>
            <person name="Vaario L.M."/>
            <person name="Yamada A."/>
            <person name="Yan M."/>
            <person name="Wang P."/>
            <person name="Xu J."/>
            <person name="Bruns T."/>
            <person name="Baldrian P."/>
            <person name="Vilgalys R."/>
            <person name="Dunand C."/>
            <person name="Henrissat B."/>
            <person name="Grigoriev I.V."/>
            <person name="Hibbett D."/>
            <person name="Nagy L.G."/>
            <person name="Martin F.M."/>
        </authorList>
    </citation>
    <scope>NUCLEOTIDE SEQUENCE</scope>
    <source>
        <strain evidence="6">UH-Tt-Lm1</strain>
    </source>
</reference>
<feature type="domain" description="Transketolase-like pyrimidine-binding" evidence="5">
    <location>
        <begin position="582"/>
        <end position="785"/>
    </location>
</feature>
<evidence type="ECO:0000256" key="1">
    <source>
        <dbReference type="ARBA" id="ARBA00001964"/>
    </source>
</evidence>
<dbReference type="Gene3D" id="3.40.50.11610">
    <property type="entry name" value="Multifunctional 2-oxoglutarate metabolism enzyme, C-terminal domain"/>
    <property type="match status" value="1"/>
</dbReference>
<dbReference type="EMBL" id="WIUZ02000004">
    <property type="protein sequence ID" value="KAF9787769.1"/>
    <property type="molecule type" value="Genomic_DNA"/>
</dbReference>
<dbReference type="PANTHER" id="PTHR23152:SF4">
    <property type="entry name" value="2-OXOADIPATE DEHYDROGENASE COMPLEX COMPONENT E1"/>
    <property type="match status" value="1"/>
</dbReference>
<dbReference type="NCBIfam" id="NF006914">
    <property type="entry name" value="PRK09404.1"/>
    <property type="match status" value="1"/>
</dbReference>
<accession>A0A9P6HIE6</accession>
<organism evidence="6 7">
    <name type="scientific">Thelephora terrestris</name>
    <dbReference type="NCBI Taxonomy" id="56493"/>
    <lineage>
        <taxon>Eukaryota</taxon>
        <taxon>Fungi</taxon>
        <taxon>Dikarya</taxon>
        <taxon>Basidiomycota</taxon>
        <taxon>Agaricomycotina</taxon>
        <taxon>Agaricomycetes</taxon>
        <taxon>Thelephorales</taxon>
        <taxon>Thelephoraceae</taxon>
        <taxon>Thelephora</taxon>
    </lineage>
</organism>
<dbReference type="GO" id="GO:0006091">
    <property type="term" value="P:generation of precursor metabolites and energy"/>
    <property type="evidence" value="ECO:0007669"/>
    <property type="project" value="UniProtKB-ARBA"/>
</dbReference>
<comment type="similarity">
    <text evidence="2">Belongs to the alpha-ketoglutarate dehydrogenase family.</text>
</comment>
<comment type="caution">
    <text evidence="6">The sequence shown here is derived from an EMBL/GenBank/DDBJ whole genome shotgun (WGS) entry which is preliminary data.</text>
</comment>
<dbReference type="InterPro" id="IPR031717">
    <property type="entry name" value="ODO-1/KGD_C"/>
</dbReference>
<evidence type="ECO:0000256" key="2">
    <source>
        <dbReference type="ARBA" id="ARBA00006936"/>
    </source>
</evidence>
<reference evidence="6" key="2">
    <citation type="submission" date="2020-11" db="EMBL/GenBank/DDBJ databases">
        <authorList>
            <consortium name="DOE Joint Genome Institute"/>
            <person name="Kuo A."/>
            <person name="Miyauchi S."/>
            <person name="Kiss E."/>
            <person name="Drula E."/>
            <person name="Kohler A."/>
            <person name="Sanchez-Garcia M."/>
            <person name="Andreopoulos B."/>
            <person name="Barry K.W."/>
            <person name="Bonito G."/>
            <person name="Buee M."/>
            <person name="Carver A."/>
            <person name="Chen C."/>
            <person name="Cichocki N."/>
            <person name="Clum A."/>
            <person name="Culley D."/>
            <person name="Crous P.W."/>
            <person name="Fauchery L."/>
            <person name="Girlanda M."/>
            <person name="Hayes R."/>
            <person name="Keri Z."/>
            <person name="Labutti K."/>
            <person name="Lipzen A."/>
            <person name="Lombard V."/>
            <person name="Magnuson J."/>
            <person name="Maillard F."/>
            <person name="Morin E."/>
            <person name="Murat C."/>
            <person name="Nolan M."/>
            <person name="Ohm R."/>
            <person name="Pangilinan J."/>
            <person name="Pereira M."/>
            <person name="Perotto S."/>
            <person name="Peter M."/>
            <person name="Riley R."/>
            <person name="Sitrit Y."/>
            <person name="Stielow B."/>
            <person name="Szollosi G."/>
            <person name="Zifcakova L."/>
            <person name="Stursova M."/>
            <person name="Spatafora J.W."/>
            <person name="Tedersoo L."/>
            <person name="Vaario L.-M."/>
            <person name="Yamada A."/>
            <person name="Yan M."/>
            <person name="Wang P."/>
            <person name="Xu J."/>
            <person name="Bruns T."/>
            <person name="Baldrian P."/>
            <person name="Vilgalys R."/>
            <person name="Henrissat B."/>
            <person name="Grigoriev I.V."/>
            <person name="Hibbett D."/>
            <person name="Nagy L.G."/>
            <person name="Martin F.M."/>
        </authorList>
    </citation>
    <scope>NUCLEOTIDE SEQUENCE</scope>
    <source>
        <strain evidence="6">UH-Tt-Lm1</strain>
    </source>
</reference>
<evidence type="ECO:0000259" key="5">
    <source>
        <dbReference type="SMART" id="SM00861"/>
    </source>
</evidence>
<dbReference type="NCBIfam" id="TIGR00239">
    <property type="entry name" value="2oxo_dh_E1"/>
    <property type="match status" value="1"/>
</dbReference>
<keyword evidence="7" id="KW-1185">Reference proteome</keyword>
<dbReference type="NCBIfam" id="NF008907">
    <property type="entry name" value="PRK12270.1"/>
    <property type="match status" value="1"/>
</dbReference>
<dbReference type="Gene3D" id="3.40.50.12470">
    <property type="match status" value="1"/>
</dbReference>
<sequence length="939" mass="105688">MLRHVNISRSPSGLIWRTLGPLRSYHDESFGFRKPRTFTHPDYNEKQLQNRVENAPLLQYVEAFRTFGHAAAKIDPLELLRRERVPALDPARYNLTDLSKEYNVNGIIWTKPVESNQDQDEWWTLSKITQHLHATYVGGLAYEFNHSSSHAEALWFAHYLESRKCDDQCELPPERKKRIHDLLARSESFDHFMQAKFPNLKRYGLEGGESLLPALDTLFSVAAQTGIRNIVLGSAHRGRLNILTELLEYSHTALFHKIKGNCEFPANLEVSGDAVSHLVASPCLHYEGSSEPIKVSLLPNPSHLEAVNPVALGKTRAKQYSLLRTSPEDCKLGDRVMCVQLHGDASFAGQGVIMESLGLSNLPHYTTGGTVHIVVNNSIGYTTPAAGARSSLYSSDIGKMINAPVLHVNGDHSEDVARAVEAAFAYRNHFRKDVIVDLIVYRRWGHNELDEPAFTQPLMYSKIRSRRSVPELYEDQLVADNIMTVEEIAEVRKVHRALLEEKLAAVPSFQPTVPTPNGLWSTMVWPASEKAEKNPETGVNEQTLRDVGKASVTISSEGFEIHPRLKRHVNARLEKIEAGSGLDWATAEAMAFGSLMLEGYDVRISGQDVGRGTFSQRHAMFVSQQDESVIVPLNTELQCDAKLELANSSLSEFAVMGFEYGISWERPTILPIWEAQFGDFFNGAQVIIDTFISSAETKWLRQSGIVLLLPHGLDGAGPEHSSSRLERMLQLSNDRYSPNQEEPNINMHITFPTTPAQYFHLLRRQMKRNYRKPLVAASPKGLLRLPAAISSLEEMAPNTRFRPVLDDPIADTSKVDRVVLLTGKLYYDLVKERQIRNLSDRVAFVRLEELSPFPFDELHAALKRYTKARQILWVQEEPKNQGAFTYIEPRVNNLLAEGLKTKFRIGYRGRDEDAVPATGTGVVYKAQQEKVLKSAFEGL</sequence>
<dbReference type="PANTHER" id="PTHR23152">
    <property type="entry name" value="2-OXOGLUTARATE DEHYDROGENASE"/>
    <property type="match status" value="1"/>
</dbReference>
<dbReference type="InterPro" id="IPR042179">
    <property type="entry name" value="KGD_C_sf"/>
</dbReference>
<dbReference type="GO" id="GO:0016624">
    <property type="term" value="F:oxidoreductase activity, acting on the aldehyde or oxo group of donors, disulfide as acceptor"/>
    <property type="evidence" value="ECO:0007669"/>
    <property type="project" value="InterPro"/>
</dbReference>
<dbReference type="AlphaFoldDB" id="A0A9P6HIE6"/>
<evidence type="ECO:0000313" key="6">
    <source>
        <dbReference type="EMBL" id="KAF9787769.1"/>
    </source>
</evidence>
<dbReference type="Pfam" id="PF16870">
    <property type="entry name" value="OxoGdeHyase_C"/>
    <property type="match status" value="1"/>
</dbReference>
<dbReference type="Proteomes" id="UP000736335">
    <property type="component" value="Unassembled WGS sequence"/>
</dbReference>
<dbReference type="InterPro" id="IPR005475">
    <property type="entry name" value="Transketolase-like_Pyr-bd"/>
</dbReference>
<dbReference type="InterPro" id="IPR011603">
    <property type="entry name" value="2oxoglutarate_DH_E1"/>
</dbReference>
<evidence type="ECO:0000313" key="7">
    <source>
        <dbReference type="Proteomes" id="UP000736335"/>
    </source>
</evidence>
<dbReference type="GO" id="GO:0030976">
    <property type="term" value="F:thiamine pyrophosphate binding"/>
    <property type="evidence" value="ECO:0007669"/>
    <property type="project" value="InterPro"/>
</dbReference>
<dbReference type="Gene3D" id="3.40.50.970">
    <property type="match status" value="1"/>
</dbReference>
<keyword evidence="3" id="KW-0560">Oxidoreductase</keyword>
<proteinExistence type="inferred from homology"/>
<evidence type="ECO:0000256" key="4">
    <source>
        <dbReference type="ARBA" id="ARBA00023052"/>
    </source>
</evidence>
<name>A0A9P6HIE6_9AGAM</name>
<dbReference type="SMART" id="SM00861">
    <property type="entry name" value="Transket_pyr"/>
    <property type="match status" value="1"/>
</dbReference>
<dbReference type="CDD" id="cd02016">
    <property type="entry name" value="TPP_E1_OGDC_like"/>
    <property type="match status" value="1"/>
</dbReference>
<evidence type="ECO:0000256" key="3">
    <source>
        <dbReference type="ARBA" id="ARBA00023002"/>
    </source>
</evidence>
<protein>
    <submittedName>
        <fullName evidence="6">Thiamine diphosphate-binding protein</fullName>
    </submittedName>
</protein>
<dbReference type="Pfam" id="PF02779">
    <property type="entry name" value="Transket_pyr"/>
    <property type="match status" value="1"/>
</dbReference>
<gene>
    <name evidence="6" type="ORF">BJ322DRAFT_1045083</name>
</gene>
<dbReference type="OrthoDB" id="413077at2759"/>
<dbReference type="PIRSF" id="PIRSF000157">
    <property type="entry name" value="Oxoglu_dh_E1"/>
    <property type="match status" value="1"/>
</dbReference>
<dbReference type="SUPFAM" id="SSF52518">
    <property type="entry name" value="Thiamin diphosphate-binding fold (THDP-binding)"/>
    <property type="match status" value="2"/>
</dbReference>
<keyword evidence="4" id="KW-0786">Thiamine pyrophosphate</keyword>